<proteinExistence type="predicted"/>
<organism evidence="1 2">
    <name type="scientific">Tumebacillus lacus</name>
    <dbReference type="NCBI Taxonomy" id="2995335"/>
    <lineage>
        <taxon>Bacteria</taxon>
        <taxon>Bacillati</taxon>
        <taxon>Bacillota</taxon>
        <taxon>Bacilli</taxon>
        <taxon>Bacillales</taxon>
        <taxon>Alicyclobacillaceae</taxon>
        <taxon>Tumebacillus</taxon>
    </lineage>
</organism>
<sequence length="46" mass="5070">MVCVTIALAMGYQSISPMEVEEGTDDVASEKRKAHWGIKHLYFGGI</sequence>
<comment type="caution">
    <text evidence="1">The sequence shown here is derived from an EMBL/GenBank/DDBJ whole genome shotgun (WGS) entry which is preliminary data.</text>
</comment>
<keyword evidence="2" id="KW-1185">Reference proteome</keyword>
<dbReference type="RefSeq" id="WP_267150904.1">
    <property type="nucleotide sequence ID" value="NZ_JAPMLT010000002.1"/>
</dbReference>
<evidence type="ECO:0000313" key="1">
    <source>
        <dbReference type="EMBL" id="MCX7569672.1"/>
    </source>
</evidence>
<protein>
    <submittedName>
        <fullName evidence="1">Uncharacterized protein</fullName>
    </submittedName>
</protein>
<name>A0ABT3WYD8_9BACL</name>
<reference evidence="1 2" key="1">
    <citation type="submission" date="2022-11" db="EMBL/GenBank/DDBJ databases">
        <title>Study of microbial diversity in lake waters.</title>
        <authorList>
            <person name="Zhang J."/>
        </authorList>
    </citation>
    <scope>NUCLEOTIDE SEQUENCE [LARGE SCALE GENOMIC DNA]</scope>
    <source>
        <strain evidence="1 2">DT12</strain>
    </source>
</reference>
<evidence type="ECO:0000313" key="2">
    <source>
        <dbReference type="Proteomes" id="UP001208017"/>
    </source>
</evidence>
<dbReference type="Proteomes" id="UP001208017">
    <property type="component" value="Unassembled WGS sequence"/>
</dbReference>
<dbReference type="EMBL" id="JAPMLT010000002">
    <property type="protein sequence ID" value="MCX7569672.1"/>
    <property type="molecule type" value="Genomic_DNA"/>
</dbReference>
<gene>
    <name evidence="1" type="ORF">OS242_06820</name>
</gene>
<accession>A0ABT3WYD8</accession>